<dbReference type="InterPro" id="IPR045518">
    <property type="entry name" value="2EXR"/>
</dbReference>
<organism evidence="2 3">
    <name type="scientific">Fusarium torreyae</name>
    <dbReference type="NCBI Taxonomy" id="1237075"/>
    <lineage>
        <taxon>Eukaryota</taxon>
        <taxon>Fungi</taxon>
        <taxon>Dikarya</taxon>
        <taxon>Ascomycota</taxon>
        <taxon>Pezizomycotina</taxon>
        <taxon>Sordariomycetes</taxon>
        <taxon>Hypocreomycetidae</taxon>
        <taxon>Hypocreales</taxon>
        <taxon>Nectriaceae</taxon>
        <taxon>Fusarium</taxon>
    </lineage>
</organism>
<reference evidence="2" key="1">
    <citation type="submission" date="2022-09" db="EMBL/GenBank/DDBJ databases">
        <title>Fusarium specimens isolated from Avocado Roots.</title>
        <authorList>
            <person name="Stajich J."/>
            <person name="Roper C."/>
            <person name="Heimlech-Rivalta G."/>
        </authorList>
    </citation>
    <scope>NUCLEOTIDE SEQUENCE</scope>
    <source>
        <strain evidence="2">CF00136</strain>
    </source>
</reference>
<dbReference type="EMBL" id="JAOQAZ010000008">
    <property type="protein sequence ID" value="KAJ4264413.1"/>
    <property type="molecule type" value="Genomic_DNA"/>
</dbReference>
<keyword evidence="3" id="KW-1185">Reference proteome</keyword>
<dbReference type="AlphaFoldDB" id="A0A9W8S5E2"/>
<evidence type="ECO:0000313" key="3">
    <source>
        <dbReference type="Proteomes" id="UP001152049"/>
    </source>
</evidence>
<evidence type="ECO:0000313" key="2">
    <source>
        <dbReference type="EMBL" id="KAJ4264413.1"/>
    </source>
</evidence>
<protein>
    <recommendedName>
        <fullName evidence="1">2EXR domain-containing protein</fullName>
    </recommendedName>
</protein>
<sequence length="343" mass="39414">MPRRIKFGLSELPPSSFKRLPKELRLRVWNYAWNDALDALPPAQELHVVFHGLFYNTNHCCVANGKRFCGQHSPCARYSSTKDSEAVLCMADGYFSLKKGAVPPTTHQSLRNIALACRESRQAFLKYTLCLYDGTWNPETPYQVVYCNPAIDTLVIRGASTQTLPHPNASKDSKTHQALQEFPRNRTQFSQFRKVVSSFQDIEFDYVGSRGMTIGDDSDFEDGYDGEASYDYDGENELAFSNGFVSLLLHLESRVSLYLRPNPRYWHQVYVNETRVEDIKTLDDIKGVKDERMVEEMDELMDHYEEYAIVQNEHYADGGDHWMPKAKALEQVGCYAPSRCVWR</sequence>
<comment type="caution">
    <text evidence="2">The sequence shown here is derived from an EMBL/GenBank/DDBJ whole genome shotgun (WGS) entry which is preliminary data.</text>
</comment>
<evidence type="ECO:0000259" key="1">
    <source>
        <dbReference type="Pfam" id="PF20150"/>
    </source>
</evidence>
<dbReference type="OrthoDB" id="5061036at2759"/>
<dbReference type="Pfam" id="PF20150">
    <property type="entry name" value="2EXR"/>
    <property type="match status" value="1"/>
</dbReference>
<dbReference type="Proteomes" id="UP001152049">
    <property type="component" value="Unassembled WGS sequence"/>
</dbReference>
<gene>
    <name evidence="2" type="ORF">NW762_005612</name>
</gene>
<accession>A0A9W8S5E2</accession>
<feature type="domain" description="2EXR" evidence="1">
    <location>
        <begin position="16"/>
        <end position="154"/>
    </location>
</feature>
<proteinExistence type="predicted"/>
<name>A0A9W8S5E2_9HYPO</name>